<evidence type="ECO:0000313" key="5">
    <source>
        <dbReference type="EMBL" id="ATX80708.1"/>
    </source>
</evidence>
<proteinExistence type="inferred from homology"/>
<dbReference type="RefSeq" id="WP_100278446.1">
    <property type="nucleotide sequence ID" value="NZ_CP018799.1"/>
</dbReference>
<dbReference type="Proteomes" id="UP000231701">
    <property type="component" value="Chromosome"/>
</dbReference>
<evidence type="ECO:0000256" key="3">
    <source>
        <dbReference type="SAM" id="Coils"/>
    </source>
</evidence>
<name>A0A2K8L0A0_MARES</name>
<comment type="similarity">
    <text evidence="1">Belongs to the MobA/MobL family.</text>
</comment>
<organism evidence="5 6">
    <name type="scientific">Mariprofundus aestuarium</name>
    <dbReference type="NCBI Taxonomy" id="1921086"/>
    <lineage>
        <taxon>Bacteria</taxon>
        <taxon>Pseudomonadati</taxon>
        <taxon>Pseudomonadota</taxon>
        <taxon>Candidatius Mariprofundia</taxon>
        <taxon>Mariprofundales</taxon>
        <taxon>Mariprofundaceae</taxon>
        <taxon>Mariprofundus</taxon>
    </lineage>
</organism>
<feature type="domain" description="MobA/MobL protein" evidence="4">
    <location>
        <begin position="28"/>
        <end position="223"/>
    </location>
</feature>
<dbReference type="EMBL" id="CP018799">
    <property type="protein sequence ID" value="ATX80708.1"/>
    <property type="molecule type" value="Genomic_DNA"/>
</dbReference>
<evidence type="ECO:0000313" key="6">
    <source>
        <dbReference type="Proteomes" id="UP000231701"/>
    </source>
</evidence>
<dbReference type="KEGG" id="maes:Ga0123461_2307"/>
<feature type="coiled-coil region" evidence="3">
    <location>
        <begin position="259"/>
        <end position="286"/>
    </location>
</feature>
<dbReference type="InterPro" id="IPR005053">
    <property type="entry name" value="MobA_MobL"/>
</dbReference>
<accession>A0A2K8L0A0</accession>
<gene>
    <name evidence="5" type="ORF">Ga0123461_2307</name>
</gene>
<evidence type="ECO:0000256" key="2">
    <source>
        <dbReference type="ARBA" id="ARBA00022971"/>
    </source>
</evidence>
<sequence length="464" mass="53176">MAAYHLTLKVGSKGKATPHFNYICASGKYDAKRGVVHAEHGNMPLWAASDPALFWKASDEFERANGTAYRELEVALPRELPLPQQIELAKELAEEACGNHHAYSFAIHHTKAGDGGMNPHVHLQFSERIDDGFEREPQHYFKRANKKEPEKGGCVKDRSWQATKRGNQKVAESSGRLLDIRLQWEVMCNQALDDFGVDASVDCRSYADQGIELTPQPKVGASSWHRFQRTGEKNERFQRYDEVVQANHPIVCDLDKLRFQSLERRQNELIEERSTITRELNQLRQKRPDVRSRDEVIIDLLPRIKAGKSCLSKLKLAKQSYTKAHNRYQGYRQIMEPTLTWGNIGKKIKCWLDHSSKAGEQMLLKQARDSHLLAKREARALLRKAKSSPIMHDKAEVVIDGERKEHLHWDQNIKALRGRMSAINETLESTRESIALLQRKHPDIDAPEQVQPQEDIGLHLSLRM</sequence>
<dbReference type="Gene3D" id="3.30.930.30">
    <property type="match status" value="1"/>
</dbReference>
<evidence type="ECO:0000256" key="1">
    <source>
        <dbReference type="ARBA" id="ARBA00010873"/>
    </source>
</evidence>
<keyword evidence="6" id="KW-1185">Reference proteome</keyword>
<keyword evidence="2" id="KW-0184">Conjugation</keyword>
<evidence type="ECO:0000259" key="4">
    <source>
        <dbReference type="Pfam" id="PF03389"/>
    </source>
</evidence>
<dbReference type="Pfam" id="PF03389">
    <property type="entry name" value="MobA_MobL"/>
    <property type="match status" value="1"/>
</dbReference>
<dbReference type="OrthoDB" id="1634048at2"/>
<dbReference type="AlphaFoldDB" id="A0A2K8L0A0"/>
<reference evidence="5 6" key="1">
    <citation type="submission" date="2016-12" db="EMBL/GenBank/DDBJ databases">
        <title>Isolation and genomic insights into novel planktonic Zetaproteobacteria from stratified waters of the Chesapeake Bay.</title>
        <authorList>
            <person name="McAllister S.M."/>
            <person name="Kato S."/>
            <person name="Chan C.S."/>
            <person name="Chiu B.K."/>
            <person name="Field E.K."/>
        </authorList>
    </citation>
    <scope>NUCLEOTIDE SEQUENCE [LARGE SCALE GENOMIC DNA]</scope>
    <source>
        <strain evidence="5 6">CP-5</strain>
    </source>
</reference>
<protein>
    <submittedName>
        <fullName evidence="5">MobA/MobL family protein</fullName>
    </submittedName>
</protein>
<keyword evidence="3" id="KW-0175">Coiled coil</keyword>